<evidence type="ECO:0000256" key="6">
    <source>
        <dbReference type="SAM" id="MobiDB-lite"/>
    </source>
</evidence>
<dbReference type="InterPro" id="IPR015300">
    <property type="entry name" value="DNA-bd_pseudobarrel_sf"/>
</dbReference>
<comment type="caution">
    <text evidence="8">The sequence shown here is derived from an EMBL/GenBank/DDBJ whole genome shotgun (WGS) entry which is preliminary data.</text>
</comment>
<evidence type="ECO:0000256" key="2">
    <source>
        <dbReference type="ARBA" id="ARBA00023015"/>
    </source>
</evidence>
<dbReference type="CDD" id="cd10017">
    <property type="entry name" value="B3_DNA"/>
    <property type="match status" value="1"/>
</dbReference>
<evidence type="ECO:0000259" key="7">
    <source>
        <dbReference type="PROSITE" id="PS50863"/>
    </source>
</evidence>
<dbReference type="GO" id="GO:0005634">
    <property type="term" value="C:nucleus"/>
    <property type="evidence" value="ECO:0007669"/>
    <property type="project" value="UniProtKB-SubCell"/>
</dbReference>
<dbReference type="GO" id="GO:0003677">
    <property type="term" value="F:DNA binding"/>
    <property type="evidence" value="ECO:0007669"/>
    <property type="project" value="UniProtKB-KW"/>
</dbReference>
<dbReference type="AlphaFoldDB" id="A0A9Q0FWK2"/>
<dbReference type="PANTHER" id="PTHR31391:SF4">
    <property type="entry name" value="B3 DOMAIN-CONTAINING PROTEIN OS03G0184500"/>
    <property type="match status" value="1"/>
</dbReference>
<keyword evidence="5" id="KW-0539">Nucleus</keyword>
<reference evidence="8" key="2">
    <citation type="journal article" date="2023" name="Plants (Basel)">
        <title>Annotation of the Turnera subulata (Passifloraceae) Draft Genome Reveals the S-Locus Evolved after the Divergence of Turneroideae from Passifloroideae in a Stepwise Manner.</title>
        <authorList>
            <person name="Henning P.M."/>
            <person name="Roalson E.H."/>
            <person name="Mir W."/>
            <person name="McCubbin A.G."/>
            <person name="Shore J.S."/>
        </authorList>
    </citation>
    <scope>NUCLEOTIDE SEQUENCE</scope>
    <source>
        <strain evidence="8">F60SS</strain>
    </source>
</reference>
<dbReference type="Gene3D" id="2.40.330.10">
    <property type="entry name" value="DNA-binding pseudobarrel domain"/>
    <property type="match status" value="1"/>
</dbReference>
<name>A0A9Q0FWK2_9ROSI</name>
<dbReference type="InterPro" id="IPR044837">
    <property type="entry name" value="REM16-like"/>
</dbReference>
<keyword evidence="9" id="KW-1185">Reference proteome</keyword>
<reference evidence="8" key="1">
    <citation type="submission" date="2022-02" db="EMBL/GenBank/DDBJ databases">
        <authorList>
            <person name="Henning P.M."/>
            <person name="McCubbin A.G."/>
            <person name="Shore J.S."/>
        </authorList>
    </citation>
    <scope>NUCLEOTIDE SEQUENCE</scope>
    <source>
        <strain evidence="8">F60SS</strain>
        <tissue evidence="8">Leaves</tissue>
    </source>
</reference>
<keyword evidence="3" id="KW-0238">DNA-binding</keyword>
<dbReference type="EMBL" id="JAKUCV010003710">
    <property type="protein sequence ID" value="KAJ4837907.1"/>
    <property type="molecule type" value="Genomic_DNA"/>
</dbReference>
<sequence>MVAMAKLSSYEEYRQKKLEANRKRMEALNLPQLSQALRNSGSSPKPSPMKRAKPRVVEKLQMVEVRRSPRVANKHAPDYKEVGIDRVVIPRRICGSRSRDLSNRVYASDEARQNAIEKAEKLDSGLEPGYPTFIKSMLQSHVTGGFWLGLPSVFCKSNLPKSDAVMTLIDEDGNEHETIYLARKTGLSGGWKGFAVAHELVDGDALVFQLVRPTAFKVYIIRVNGQA</sequence>
<comment type="subcellular location">
    <subcellularLocation>
        <location evidence="1">Nucleus</location>
    </subcellularLocation>
</comment>
<dbReference type="Pfam" id="PF02362">
    <property type="entry name" value="B3"/>
    <property type="match status" value="1"/>
</dbReference>
<dbReference type="SUPFAM" id="SSF101936">
    <property type="entry name" value="DNA-binding pseudobarrel domain"/>
    <property type="match status" value="1"/>
</dbReference>
<dbReference type="PROSITE" id="PS50863">
    <property type="entry name" value="B3"/>
    <property type="match status" value="1"/>
</dbReference>
<evidence type="ECO:0000313" key="9">
    <source>
        <dbReference type="Proteomes" id="UP001141552"/>
    </source>
</evidence>
<evidence type="ECO:0000256" key="3">
    <source>
        <dbReference type="ARBA" id="ARBA00023125"/>
    </source>
</evidence>
<keyword evidence="2" id="KW-0805">Transcription regulation</keyword>
<evidence type="ECO:0000313" key="8">
    <source>
        <dbReference type="EMBL" id="KAJ4837907.1"/>
    </source>
</evidence>
<dbReference type="SMART" id="SM01019">
    <property type="entry name" value="B3"/>
    <property type="match status" value="1"/>
</dbReference>
<accession>A0A9Q0FWK2</accession>
<evidence type="ECO:0000256" key="1">
    <source>
        <dbReference type="ARBA" id="ARBA00004123"/>
    </source>
</evidence>
<dbReference type="InterPro" id="IPR003340">
    <property type="entry name" value="B3_DNA-bd"/>
</dbReference>
<evidence type="ECO:0000256" key="5">
    <source>
        <dbReference type="ARBA" id="ARBA00023242"/>
    </source>
</evidence>
<organism evidence="8 9">
    <name type="scientific">Turnera subulata</name>
    <dbReference type="NCBI Taxonomy" id="218843"/>
    <lineage>
        <taxon>Eukaryota</taxon>
        <taxon>Viridiplantae</taxon>
        <taxon>Streptophyta</taxon>
        <taxon>Embryophyta</taxon>
        <taxon>Tracheophyta</taxon>
        <taxon>Spermatophyta</taxon>
        <taxon>Magnoliopsida</taxon>
        <taxon>eudicotyledons</taxon>
        <taxon>Gunneridae</taxon>
        <taxon>Pentapetalae</taxon>
        <taxon>rosids</taxon>
        <taxon>fabids</taxon>
        <taxon>Malpighiales</taxon>
        <taxon>Passifloraceae</taxon>
        <taxon>Turnera</taxon>
    </lineage>
</organism>
<dbReference type="Proteomes" id="UP001141552">
    <property type="component" value="Unassembled WGS sequence"/>
</dbReference>
<keyword evidence="4" id="KW-0804">Transcription</keyword>
<dbReference type="OrthoDB" id="1909330at2759"/>
<feature type="compositionally biased region" description="Polar residues" evidence="6">
    <location>
        <begin position="31"/>
        <end position="44"/>
    </location>
</feature>
<gene>
    <name evidence="8" type="ORF">Tsubulata_006568</name>
</gene>
<feature type="region of interest" description="Disordered" evidence="6">
    <location>
        <begin position="23"/>
        <end position="54"/>
    </location>
</feature>
<evidence type="ECO:0000256" key="4">
    <source>
        <dbReference type="ARBA" id="ARBA00023163"/>
    </source>
</evidence>
<feature type="domain" description="TF-B3" evidence="7">
    <location>
        <begin position="133"/>
        <end position="224"/>
    </location>
</feature>
<dbReference type="PANTHER" id="PTHR31391">
    <property type="entry name" value="B3 DOMAIN-CONTAINING PROTEIN OS11G0197600-RELATED"/>
    <property type="match status" value="1"/>
</dbReference>
<proteinExistence type="predicted"/>
<protein>
    <recommendedName>
        <fullName evidence="7">TF-B3 domain-containing protein</fullName>
    </recommendedName>
</protein>